<dbReference type="GO" id="GO:0030313">
    <property type="term" value="C:cell envelope"/>
    <property type="evidence" value="ECO:0007669"/>
    <property type="project" value="TreeGrafter"/>
</dbReference>
<proteinExistence type="inferred from homology"/>
<keyword evidence="2" id="KW-0813">Transport</keyword>
<dbReference type="GO" id="GO:0015679">
    <property type="term" value="P:plasma membrane copper ion transport"/>
    <property type="evidence" value="ECO:0007669"/>
    <property type="project" value="TreeGrafter"/>
</dbReference>
<dbReference type="InterPro" id="IPR058647">
    <property type="entry name" value="BSH_CzcB-like"/>
</dbReference>
<dbReference type="GO" id="GO:0022857">
    <property type="term" value="F:transmembrane transporter activity"/>
    <property type="evidence" value="ECO:0007669"/>
    <property type="project" value="InterPro"/>
</dbReference>
<dbReference type="RefSeq" id="WP_072317844.1">
    <property type="nucleotide sequence ID" value="NZ_FPJE01000013.1"/>
</dbReference>
<organism evidence="4 5">
    <name type="scientific">Sinomicrobium oceani</name>
    <dbReference type="NCBI Taxonomy" id="1150368"/>
    <lineage>
        <taxon>Bacteria</taxon>
        <taxon>Pseudomonadati</taxon>
        <taxon>Bacteroidota</taxon>
        <taxon>Flavobacteriia</taxon>
        <taxon>Flavobacteriales</taxon>
        <taxon>Flavobacteriaceae</taxon>
        <taxon>Sinomicrobium</taxon>
    </lineage>
</organism>
<dbReference type="Pfam" id="PF25973">
    <property type="entry name" value="BSH_CzcB"/>
    <property type="match status" value="1"/>
</dbReference>
<dbReference type="NCBIfam" id="TIGR01730">
    <property type="entry name" value="RND_mfp"/>
    <property type="match status" value="1"/>
</dbReference>
<evidence type="ECO:0000256" key="2">
    <source>
        <dbReference type="ARBA" id="ARBA00022448"/>
    </source>
</evidence>
<dbReference type="EMBL" id="FPJE01000013">
    <property type="protein sequence ID" value="SFW59328.1"/>
    <property type="molecule type" value="Genomic_DNA"/>
</dbReference>
<sequence length="378" mass="41688">MKKYIAILAVAISVMVSCSEKNKTAKAPERSPVAEGILELTPEQAGNAGIEVDTPEEKEVSGIVDLHGTVVVPPQSKVNVTVPLGGYIRKTNVMSGMQVQKGHVLAVIEDMQYIQLQQDYLTAKEQFYLADKAYTRQKELNAKKASSDKLFEQVSTERETQRISMASLGRKLELLGINPGRLTAGGIISSLPIRSPVTGLVSKVNVNVGKYVSSTEMLFEVIDMKDVVFSLNAFEKDVPFIKAGQQVEVFSNSSPDKKYAAKVLYLNQSLDNDRAAEVICKPENYDDALLPGLFLNAEISIDNKKAMVLSVEGVVNWQGKSYVFESKGNDQYEMIPVETGIEHNGLREIRSERLSLTSKLVVKNAYTLLMKAMNSEEE</sequence>
<evidence type="ECO:0000313" key="5">
    <source>
        <dbReference type="Proteomes" id="UP000182248"/>
    </source>
</evidence>
<dbReference type="OrthoDB" id="9814657at2"/>
<dbReference type="InterPro" id="IPR051909">
    <property type="entry name" value="MFP_Cation_Efflux"/>
</dbReference>
<dbReference type="Gene3D" id="1.10.287.470">
    <property type="entry name" value="Helix hairpin bin"/>
    <property type="match status" value="1"/>
</dbReference>
<dbReference type="GO" id="GO:0016020">
    <property type="term" value="C:membrane"/>
    <property type="evidence" value="ECO:0007669"/>
    <property type="project" value="InterPro"/>
</dbReference>
<evidence type="ECO:0000313" key="4">
    <source>
        <dbReference type="EMBL" id="SFW59328.1"/>
    </source>
</evidence>
<dbReference type="Gene3D" id="2.40.30.170">
    <property type="match status" value="1"/>
</dbReference>
<dbReference type="GO" id="GO:0060003">
    <property type="term" value="P:copper ion export"/>
    <property type="evidence" value="ECO:0007669"/>
    <property type="project" value="TreeGrafter"/>
</dbReference>
<dbReference type="AlphaFoldDB" id="A0A1K1QH97"/>
<name>A0A1K1QH97_9FLAO</name>
<protein>
    <submittedName>
        <fullName evidence="4">Membrane fusion protein, cobalt-zinc-cadmium efflux system</fullName>
    </submittedName>
</protein>
<gene>
    <name evidence="4" type="ORF">SAMN02927921_02572</name>
</gene>
<comment type="similarity">
    <text evidence="1">Belongs to the membrane fusion protein (MFP) (TC 8.A.1) family.</text>
</comment>
<dbReference type="Gene3D" id="2.40.50.100">
    <property type="match status" value="1"/>
</dbReference>
<evidence type="ECO:0000256" key="1">
    <source>
        <dbReference type="ARBA" id="ARBA00009477"/>
    </source>
</evidence>
<dbReference type="InterPro" id="IPR006143">
    <property type="entry name" value="RND_pump_MFP"/>
</dbReference>
<dbReference type="Proteomes" id="UP000182248">
    <property type="component" value="Unassembled WGS sequence"/>
</dbReference>
<feature type="domain" description="CzcB-like barrel-sandwich hybrid" evidence="3">
    <location>
        <begin position="78"/>
        <end position="223"/>
    </location>
</feature>
<dbReference type="STRING" id="1150368.SAMN02927921_02572"/>
<dbReference type="SUPFAM" id="SSF111369">
    <property type="entry name" value="HlyD-like secretion proteins"/>
    <property type="match status" value="1"/>
</dbReference>
<dbReference type="Gene3D" id="2.40.420.20">
    <property type="match status" value="1"/>
</dbReference>
<reference evidence="4 5" key="1">
    <citation type="submission" date="2016-11" db="EMBL/GenBank/DDBJ databases">
        <authorList>
            <person name="Jaros S."/>
            <person name="Januszkiewicz K."/>
            <person name="Wedrychowicz H."/>
        </authorList>
    </citation>
    <scope>NUCLEOTIDE SEQUENCE [LARGE SCALE GENOMIC DNA]</scope>
    <source>
        <strain evidence="4 5">CGMCC 1.12145</strain>
    </source>
</reference>
<accession>A0A1K1QH97</accession>
<dbReference type="PANTHER" id="PTHR30097">
    <property type="entry name" value="CATION EFFLUX SYSTEM PROTEIN CUSB"/>
    <property type="match status" value="1"/>
</dbReference>
<dbReference type="PANTHER" id="PTHR30097:SF4">
    <property type="entry name" value="SLR6042 PROTEIN"/>
    <property type="match status" value="1"/>
</dbReference>
<keyword evidence="5" id="KW-1185">Reference proteome</keyword>
<evidence type="ECO:0000259" key="3">
    <source>
        <dbReference type="Pfam" id="PF25973"/>
    </source>
</evidence>
<dbReference type="PROSITE" id="PS51257">
    <property type="entry name" value="PROKAR_LIPOPROTEIN"/>
    <property type="match status" value="1"/>
</dbReference>